<proteinExistence type="predicted"/>
<reference evidence="1 2" key="1">
    <citation type="submission" date="2018-08" db="EMBL/GenBank/DDBJ databases">
        <authorList>
            <person name="Laetsch R D."/>
            <person name="Stevens L."/>
            <person name="Kumar S."/>
            <person name="Blaxter L. M."/>
        </authorList>
    </citation>
    <scope>NUCLEOTIDE SEQUENCE [LARGE SCALE GENOMIC DNA]</scope>
</reference>
<gene>
    <name evidence="1" type="ORF">NLS_LOCUS9855</name>
</gene>
<dbReference type="Proteomes" id="UP000277928">
    <property type="component" value="Unassembled WGS sequence"/>
</dbReference>
<dbReference type="OrthoDB" id="5845272at2759"/>
<evidence type="ECO:0000313" key="1">
    <source>
        <dbReference type="EMBL" id="VDM92603.1"/>
    </source>
</evidence>
<dbReference type="AlphaFoldDB" id="A0A3P7JN94"/>
<feature type="non-terminal residue" evidence="1">
    <location>
        <position position="165"/>
    </location>
</feature>
<organism evidence="1 2">
    <name type="scientific">Litomosoides sigmodontis</name>
    <name type="common">Filarial nematode worm</name>
    <dbReference type="NCBI Taxonomy" id="42156"/>
    <lineage>
        <taxon>Eukaryota</taxon>
        <taxon>Metazoa</taxon>
        <taxon>Ecdysozoa</taxon>
        <taxon>Nematoda</taxon>
        <taxon>Chromadorea</taxon>
        <taxon>Rhabditida</taxon>
        <taxon>Spirurina</taxon>
        <taxon>Spiruromorpha</taxon>
        <taxon>Filarioidea</taxon>
        <taxon>Onchocercidae</taxon>
        <taxon>Litomosoides</taxon>
    </lineage>
</organism>
<protein>
    <submittedName>
        <fullName evidence="1">Uncharacterized protein</fullName>
    </submittedName>
</protein>
<name>A0A3P7JN94_LITSI</name>
<sequence length="165" mass="18963">MHIRFLMNDANGERICLRIHFIQAFKVFYHISNGSKHDRLLNVAKEFQKCANMQIDVILFIEAYRMKIWKERIAGFRYEILPQSLITTTASPTTPIAGAAEEGTSCSICSDTDIVNAFCNIADFVFTGHQSNNGDENQIVVDKILRRPLRHHQLIQRRNSQNILN</sequence>
<dbReference type="OMA" id="SNDERIC"/>
<dbReference type="EMBL" id="UYRX01002033">
    <property type="protein sequence ID" value="VDM92603.1"/>
    <property type="molecule type" value="Genomic_DNA"/>
</dbReference>
<accession>A0A3P7JN94</accession>
<dbReference type="STRING" id="42156.A0A3P7JN94"/>
<keyword evidence="2" id="KW-1185">Reference proteome</keyword>
<evidence type="ECO:0000313" key="2">
    <source>
        <dbReference type="Proteomes" id="UP000277928"/>
    </source>
</evidence>